<feature type="compositionally biased region" description="Low complexity" evidence="1">
    <location>
        <begin position="291"/>
        <end position="300"/>
    </location>
</feature>
<feature type="region of interest" description="Disordered" evidence="1">
    <location>
        <begin position="251"/>
        <end position="323"/>
    </location>
</feature>
<name>A8NK74_COPC7</name>
<dbReference type="KEGG" id="cci:CC1G_02105"/>
<evidence type="ECO:0000313" key="2">
    <source>
        <dbReference type="EMBL" id="EAU87346.1"/>
    </source>
</evidence>
<sequence length="323" mass="34420">MESLNLNTLANSLPAGQQNAEKELLNNFKAAALSITTLYRSSRKSAKRAYNTGYATACQDLLNFIQQGVSAESVEPTVAGPSSAVDGGGMTIGRVMDWIEARLEAIKALEDDDDEDEEKERRPHTTAPARKPAVPGPSSLKIPQTSSLPTPSSPITQTNGTPPEPSSPSPPPSTVLRPNQLRSSKHKTPAKVDPLTPLNAQTANIIPSAFNFTETLGSPSANSTPFPDAPLVGAKRRHVMMMMDSASPVVSAGSTVSSPSSNAGSLGSNPLNHSGSTFPHRRRTRSSRNLAQAQNQNVNVIPTPSEAMDIEEDGRERKRVARR</sequence>
<feature type="compositionally biased region" description="Low complexity" evidence="1">
    <location>
        <begin position="251"/>
        <end position="271"/>
    </location>
</feature>
<organism evidence="2 3">
    <name type="scientific">Coprinopsis cinerea (strain Okayama-7 / 130 / ATCC MYA-4618 / FGSC 9003)</name>
    <name type="common">Inky cap fungus</name>
    <name type="synonym">Hormographiella aspergillata</name>
    <dbReference type="NCBI Taxonomy" id="240176"/>
    <lineage>
        <taxon>Eukaryota</taxon>
        <taxon>Fungi</taxon>
        <taxon>Dikarya</taxon>
        <taxon>Basidiomycota</taxon>
        <taxon>Agaricomycotina</taxon>
        <taxon>Agaricomycetes</taxon>
        <taxon>Agaricomycetidae</taxon>
        <taxon>Agaricales</taxon>
        <taxon>Agaricineae</taxon>
        <taxon>Psathyrellaceae</taxon>
        <taxon>Coprinopsis</taxon>
    </lineage>
</organism>
<dbReference type="AlphaFoldDB" id="A8NK74"/>
<feature type="region of interest" description="Disordered" evidence="1">
    <location>
        <begin position="109"/>
        <end position="199"/>
    </location>
</feature>
<evidence type="ECO:0000256" key="1">
    <source>
        <dbReference type="SAM" id="MobiDB-lite"/>
    </source>
</evidence>
<dbReference type="PANTHER" id="PTHR38645">
    <property type="entry name" value="CHROMOSOME 9, WHOLE GENOME SHOTGUN SEQUENCE"/>
    <property type="match status" value="1"/>
</dbReference>
<gene>
    <name evidence="2" type="ORF">CC1G_02105</name>
</gene>
<dbReference type="PANTHER" id="PTHR38645:SF1">
    <property type="entry name" value="YALI0F12243P"/>
    <property type="match status" value="1"/>
</dbReference>
<reference evidence="2 3" key="1">
    <citation type="journal article" date="2010" name="Proc. Natl. Acad. Sci. U.S.A.">
        <title>Insights into evolution of multicellular fungi from the assembled chromosomes of the mushroom Coprinopsis cinerea (Coprinus cinereus).</title>
        <authorList>
            <person name="Stajich J.E."/>
            <person name="Wilke S.K."/>
            <person name="Ahren D."/>
            <person name="Au C.H."/>
            <person name="Birren B.W."/>
            <person name="Borodovsky M."/>
            <person name="Burns C."/>
            <person name="Canback B."/>
            <person name="Casselton L.A."/>
            <person name="Cheng C.K."/>
            <person name="Deng J."/>
            <person name="Dietrich F.S."/>
            <person name="Fargo D.C."/>
            <person name="Farman M.L."/>
            <person name="Gathman A.C."/>
            <person name="Goldberg J."/>
            <person name="Guigo R."/>
            <person name="Hoegger P.J."/>
            <person name="Hooker J.B."/>
            <person name="Huggins A."/>
            <person name="James T.Y."/>
            <person name="Kamada T."/>
            <person name="Kilaru S."/>
            <person name="Kodira C."/>
            <person name="Kues U."/>
            <person name="Kupfer D."/>
            <person name="Kwan H.S."/>
            <person name="Lomsadze A."/>
            <person name="Li W."/>
            <person name="Lilly W.W."/>
            <person name="Ma L.J."/>
            <person name="Mackey A.J."/>
            <person name="Manning G."/>
            <person name="Martin F."/>
            <person name="Muraguchi H."/>
            <person name="Natvig D.O."/>
            <person name="Palmerini H."/>
            <person name="Ramesh M.A."/>
            <person name="Rehmeyer C.J."/>
            <person name="Roe B.A."/>
            <person name="Shenoy N."/>
            <person name="Stanke M."/>
            <person name="Ter-Hovhannisyan V."/>
            <person name="Tunlid A."/>
            <person name="Velagapudi R."/>
            <person name="Vision T.J."/>
            <person name="Zeng Q."/>
            <person name="Zolan M.E."/>
            <person name="Pukkila P.J."/>
        </authorList>
    </citation>
    <scope>NUCLEOTIDE SEQUENCE [LARGE SCALE GENOMIC DNA]</scope>
    <source>
        <strain evidence="3">Okayama-7 / 130 / ATCC MYA-4618 / FGSC 9003</strain>
    </source>
</reference>
<dbReference type="OMA" id="KRRHAVM"/>
<dbReference type="eggNOG" id="ENOG502SDHK">
    <property type="taxonomic scope" value="Eukaryota"/>
</dbReference>
<dbReference type="VEuPathDB" id="FungiDB:CC1G_02105"/>
<dbReference type="OrthoDB" id="21418at2759"/>
<dbReference type="Proteomes" id="UP000001861">
    <property type="component" value="Unassembled WGS sequence"/>
</dbReference>
<feature type="compositionally biased region" description="Low complexity" evidence="1">
    <location>
        <begin position="142"/>
        <end position="158"/>
    </location>
</feature>
<evidence type="ECO:0000313" key="3">
    <source>
        <dbReference type="Proteomes" id="UP000001861"/>
    </source>
</evidence>
<proteinExistence type="predicted"/>
<accession>A8NK74</accession>
<protein>
    <submittedName>
        <fullName evidence="2">Uncharacterized protein</fullName>
    </submittedName>
</protein>
<dbReference type="GeneID" id="6010883"/>
<dbReference type="InParanoid" id="A8NK74"/>
<feature type="compositionally biased region" description="Pro residues" evidence="1">
    <location>
        <begin position="162"/>
        <end position="173"/>
    </location>
</feature>
<dbReference type="RefSeq" id="XP_001834369.1">
    <property type="nucleotide sequence ID" value="XM_001834317.2"/>
</dbReference>
<dbReference type="EMBL" id="AACS02000010">
    <property type="protein sequence ID" value="EAU87346.1"/>
    <property type="molecule type" value="Genomic_DNA"/>
</dbReference>
<keyword evidence="3" id="KW-1185">Reference proteome</keyword>
<comment type="caution">
    <text evidence="2">The sequence shown here is derived from an EMBL/GenBank/DDBJ whole genome shotgun (WGS) entry which is preliminary data.</text>
</comment>